<evidence type="ECO:0000256" key="6">
    <source>
        <dbReference type="SAM" id="MobiDB-lite"/>
    </source>
</evidence>
<feature type="domain" description="Reverse transcriptase" evidence="8">
    <location>
        <begin position="565"/>
        <end position="742"/>
    </location>
</feature>
<dbReference type="SUPFAM" id="SSF50630">
    <property type="entry name" value="Acid proteases"/>
    <property type="match status" value="1"/>
</dbReference>
<proteinExistence type="predicted"/>
<dbReference type="InterPro" id="IPR021109">
    <property type="entry name" value="Peptidase_aspartic_dom_sf"/>
</dbReference>
<dbReference type="Proteomes" id="UP000695022">
    <property type="component" value="Unplaced"/>
</dbReference>
<evidence type="ECO:0000256" key="4">
    <source>
        <dbReference type="ARBA" id="ARBA00022759"/>
    </source>
</evidence>
<feature type="region of interest" description="Disordered" evidence="6">
    <location>
        <begin position="37"/>
        <end position="85"/>
    </location>
</feature>
<dbReference type="Gene3D" id="2.40.70.10">
    <property type="entry name" value="Acid Proteases"/>
    <property type="match status" value="1"/>
</dbReference>
<sequence>MSEDDLKQSFIDMTEFIKDIKKTGADPVVQALEKRQLESAVSAVPAEPPPRVEKQEQPFQRPPPRTRSRTRSRESPHPKKSRTTRTFVSKGRVYSLIPVAPESQVIVKKMARYDPPAKFTFKAEEWSEWIEEFGRFRKATKLHKEDGEVQRDSLIYCMGGKQANKIFKTLKFVSHDVPDPENPSATIREEEKDTDYDTVVKKFTQYFIPKRNIIHERSLFQERVQSREETVEEFLRDLQAMVENCEYKDPEDQVRDRFVVGLLDRGVKQNLQLMPDLTLDKASAVARQHEQVKLQMVQQQASHQEVSEAKFKQREHRPKWKKDVSSHKTKQKCNRCGYDCHPRGGKCPASGQICRSCNKHGHFSSVCRSGKHRGGNLNVATDAVTSQDTSEGEESFFLGTIDCHEEEEAWYVPLNICGSTVKFKIDTGADVTVISHTIWRSMKSRPHLMHNKVKLNSPGGQLKVLGAFTAVINHKGKVYTFRVVVIDGTGPVSLLARGVAKKMGLVTHVDEILSQFNSDIGLLKTEPVKISLTAGVTPLCVNTARKVPFFLMDAVKTEIRRMQDSGVIRPVTEPTEWCAAMVPVQKKNGKLRICVDIKRLNRAVRREHYTLPNLSDIAPKLAQSKYFTKLDAASGFWQIPLDEKSQLLTTFMTPFGRYAFCRVPFGITLAPEIFQRKMTELLHGLEGVEVIMDDILVHGRSMEEHERRLTEVLTRLQEAGLRLNREKCQFRMKELVYFGDLIGAEEIKPDPEKVRAMMDLTPPSNVRELRSLIGMFQYLGKFANNLSSVMKPMTDLLRSDSVWLWGPSQQALAIFSRSPAAYKALRKLQILQLPCIRSLQMQMETALEVSGLSEKNLHAAAEYYRSFK</sequence>
<evidence type="ECO:0000259" key="7">
    <source>
        <dbReference type="PROSITE" id="PS50175"/>
    </source>
</evidence>
<dbReference type="InterPro" id="IPR000477">
    <property type="entry name" value="RT_dom"/>
</dbReference>
<evidence type="ECO:0000256" key="3">
    <source>
        <dbReference type="ARBA" id="ARBA00022722"/>
    </source>
</evidence>
<dbReference type="CDD" id="cd01647">
    <property type="entry name" value="RT_LTR"/>
    <property type="match status" value="1"/>
</dbReference>
<dbReference type="InterPro" id="IPR043128">
    <property type="entry name" value="Rev_trsase/Diguanyl_cyclase"/>
</dbReference>
<feature type="domain" description="Peptidase A2" evidence="7">
    <location>
        <begin position="421"/>
        <end position="499"/>
    </location>
</feature>
<dbReference type="PANTHER" id="PTHR37984">
    <property type="entry name" value="PROTEIN CBG26694"/>
    <property type="match status" value="1"/>
</dbReference>
<organism evidence="9 10">
    <name type="scientific">Priapulus caudatus</name>
    <name type="common">Priapulid worm</name>
    <dbReference type="NCBI Taxonomy" id="37621"/>
    <lineage>
        <taxon>Eukaryota</taxon>
        <taxon>Metazoa</taxon>
        <taxon>Ecdysozoa</taxon>
        <taxon>Scalidophora</taxon>
        <taxon>Priapulida</taxon>
        <taxon>Priapulimorpha</taxon>
        <taxon>Priapulimorphida</taxon>
        <taxon>Priapulidae</taxon>
        <taxon>Priapulus</taxon>
    </lineage>
</organism>
<dbReference type="InterPro" id="IPR043502">
    <property type="entry name" value="DNA/RNA_pol_sf"/>
</dbReference>
<dbReference type="Pfam" id="PF00078">
    <property type="entry name" value="RVT_1"/>
    <property type="match status" value="1"/>
</dbReference>
<dbReference type="RefSeq" id="XP_014676826.1">
    <property type="nucleotide sequence ID" value="XM_014821340.1"/>
</dbReference>
<protein>
    <submittedName>
        <fullName evidence="10">Uncharacterized protein K02A2.6-like</fullName>
    </submittedName>
</protein>
<dbReference type="PROSITE" id="PS50175">
    <property type="entry name" value="ASP_PROT_RETROV"/>
    <property type="match status" value="1"/>
</dbReference>
<keyword evidence="3" id="KW-0540">Nuclease</keyword>
<dbReference type="Gene3D" id="3.30.70.270">
    <property type="match status" value="2"/>
</dbReference>
<evidence type="ECO:0000313" key="9">
    <source>
        <dbReference type="Proteomes" id="UP000695022"/>
    </source>
</evidence>
<keyword evidence="2" id="KW-0548">Nucleotidyltransferase</keyword>
<dbReference type="InterPro" id="IPR050951">
    <property type="entry name" value="Retrovirus_Pol_polyprotein"/>
</dbReference>
<gene>
    <name evidence="10" type="primary">LOC106816723</name>
</gene>
<keyword evidence="9" id="KW-1185">Reference proteome</keyword>
<evidence type="ECO:0000259" key="8">
    <source>
        <dbReference type="PROSITE" id="PS50878"/>
    </source>
</evidence>
<evidence type="ECO:0000313" key="10">
    <source>
        <dbReference type="RefSeq" id="XP_014676826.1"/>
    </source>
</evidence>
<dbReference type="Gene3D" id="3.10.10.10">
    <property type="entry name" value="HIV Type 1 Reverse Transcriptase, subunit A, domain 1"/>
    <property type="match status" value="1"/>
</dbReference>
<evidence type="ECO:0000256" key="2">
    <source>
        <dbReference type="ARBA" id="ARBA00022695"/>
    </source>
</evidence>
<dbReference type="SUPFAM" id="SSF56672">
    <property type="entry name" value="DNA/RNA polymerases"/>
    <property type="match status" value="1"/>
</dbReference>
<reference evidence="10" key="1">
    <citation type="submission" date="2025-08" db="UniProtKB">
        <authorList>
            <consortium name="RefSeq"/>
        </authorList>
    </citation>
    <scope>IDENTIFICATION</scope>
</reference>
<dbReference type="PROSITE" id="PS50878">
    <property type="entry name" value="RT_POL"/>
    <property type="match status" value="1"/>
</dbReference>
<name>A0ABM1EXA5_PRICU</name>
<evidence type="ECO:0000256" key="1">
    <source>
        <dbReference type="ARBA" id="ARBA00022679"/>
    </source>
</evidence>
<evidence type="ECO:0000256" key="5">
    <source>
        <dbReference type="ARBA" id="ARBA00022801"/>
    </source>
</evidence>
<keyword evidence="5" id="KW-0378">Hydrolase</keyword>
<keyword evidence="1" id="KW-0808">Transferase</keyword>
<keyword evidence="4" id="KW-0255">Endonuclease</keyword>
<feature type="region of interest" description="Disordered" evidence="6">
    <location>
        <begin position="303"/>
        <end position="324"/>
    </location>
</feature>
<dbReference type="PANTHER" id="PTHR37984:SF5">
    <property type="entry name" value="PROTEIN NYNRIN-LIKE"/>
    <property type="match status" value="1"/>
</dbReference>
<dbReference type="InterPro" id="IPR001995">
    <property type="entry name" value="Peptidase_A2_cat"/>
</dbReference>
<dbReference type="GeneID" id="106816723"/>
<accession>A0ABM1EXA5</accession>